<evidence type="ECO:0000313" key="1">
    <source>
        <dbReference type="Proteomes" id="UP000252040"/>
    </source>
</evidence>
<evidence type="ECO:0000313" key="2">
    <source>
        <dbReference type="RefSeq" id="XP_024598325.1"/>
    </source>
</evidence>
<dbReference type="Proteomes" id="UP000252040">
    <property type="component" value="Unplaced"/>
</dbReference>
<keyword evidence="1" id="KW-1185">Reference proteome</keyword>
<dbReference type="CTD" id="79145"/>
<sequence>MKSRAFPLSFEREGLPGYFSSLPALHQRMGRDNGCSFSCKMGLRTRRICVWFSQGPCASSCRPVSPAPQEWPEASPLCWLM</sequence>
<reference evidence="2" key="1">
    <citation type="submission" date="2025-08" db="UniProtKB">
        <authorList>
            <consortium name="RefSeq"/>
        </authorList>
    </citation>
    <scope>IDENTIFICATION</scope>
    <source>
        <tissue evidence="2">Meat</tissue>
    </source>
</reference>
<name>A0A341B685_NEOAA</name>
<dbReference type="RefSeq" id="XP_024598325.1">
    <property type="nucleotide sequence ID" value="XM_024742557.1"/>
</dbReference>
<protein>
    <submittedName>
        <fullName evidence="2">Coiled-coil-helix-coiled-coil-helix domain-containing protein 7 isoform X4</fullName>
    </submittedName>
</protein>
<gene>
    <name evidence="2" type="primary">CHCHD7</name>
</gene>
<dbReference type="AlphaFoldDB" id="A0A341B685"/>
<accession>A0A341B685</accession>
<dbReference type="GeneID" id="112398144"/>
<organism evidence="1 2">
    <name type="scientific">Neophocaena asiaeorientalis asiaeorientalis</name>
    <name type="common">Yangtze finless porpoise</name>
    <name type="synonym">Neophocaena phocaenoides subsp. asiaeorientalis</name>
    <dbReference type="NCBI Taxonomy" id="1706337"/>
    <lineage>
        <taxon>Eukaryota</taxon>
        <taxon>Metazoa</taxon>
        <taxon>Chordata</taxon>
        <taxon>Craniata</taxon>
        <taxon>Vertebrata</taxon>
        <taxon>Euteleostomi</taxon>
        <taxon>Mammalia</taxon>
        <taxon>Eutheria</taxon>
        <taxon>Laurasiatheria</taxon>
        <taxon>Artiodactyla</taxon>
        <taxon>Whippomorpha</taxon>
        <taxon>Cetacea</taxon>
        <taxon>Odontoceti</taxon>
        <taxon>Phocoenidae</taxon>
        <taxon>Neophocaena</taxon>
    </lineage>
</organism>
<proteinExistence type="predicted"/>